<evidence type="ECO:0000313" key="2">
    <source>
        <dbReference type="Proteomes" id="UP000233551"/>
    </source>
</evidence>
<gene>
    <name evidence="1" type="ORF">CRG98_018715</name>
</gene>
<sequence>MRMNLHERPIRAEEDDELDRRIEQIIDTPTGGGVGARGRVPNVTANLEDVECDSYSEGDATEYAGGDRKREGLQPKEFLDWLATVEEVLEFKGIPDDKRVQLVATQLRGRATAW</sequence>
<dbReference type="EMBL" id="PGOL01001101">
    <property type="protein sequence ID" value="PKI60890.1"/>
    <property type="molecule type" value="Genomic_DNA"/>
</dbReference>
<name>A0A2I0JYK6_PUNGR</name>
<evidence type="ECO:0000313" key="1">
    <source>
        <dbReference type="EMBL" id="PKI60890.1"/>
    </source>
</evidence>
<evidence type="ECO:0008006" key="3">
    <source>
        <dbReference type="Google" id="ProtNLM"/>
    </source>
</evidence>
<dbReference type="AlphaFoldDB" id="A0A2I0JYK6"/>
<comment type="caution">
    <text evidence="1">The sequence shown here is derived from an EMBL/GenBank/DDBJ whole genome shotgun (WGS) entry which is preliminary data.</text>
</comment>
<protein>
    <recommendedName>
        <fullName evidence="3">Retrotransposon gag domain-containing protein</fullName>
    </recommendedName>
</protein>
<dbReference type="STRING" id="22663.A0A2I0JYK6"/>
<accession>A0A2I0JYK6</accession>
<dbReference type="Proteomes" id="UP000233551">
    <property type="component" value="Unassembled WGS sequence"/>
</dbReference>
<organism evidence="1 2">
    <name type="scientific">Punica granatum</name>
    <name type="common">Pomegranate</name>
    <dbReference type="NCBI Taxonomy" id="22663"/>
    <lineage>
        <taxon>Eukaryota</taxon>
        <taxon>Viridiplantae</taxon>
        <taxon>Streptophyta</taxon>
        <taxon>Embryophyta</taxon>
        <taxon>Tracheophyta</taxon>
        <taxon>Spermatophyta</taxon>
        <taxon>Magnoliopsida</taxon>
        <taxon>eudicotyledons</taxon>
        <taxon>Gunneridae</taxon>
        <taxon>Pentapetalae</taxon>
        <taxon>rosids</taxon>
        <taxon>malvids</taxon>
        <taxon>Myrtales</taxon>
        <taxon>Lythraceae</taxon>
        <taxon>Punica</taxon>
    </lineage>
</organism>
<reference evidence="1 2" key="1">
    <citation type="submission" date="2017-11" db="EMBL/GenBank/DDBJ databases">
        <title>De-novo sequencing of pomegranate (Punica granatum L.) genome.</title>
        <authorList>
            <person name="Akparov Z."/>
            <person name="Amiraslanov A."/>
            <person name="Hajiyeva S."/>
            <person name="Abbasov M."/>
            <person name="Kaur K."/>
            <person name="Hamwieh A."/>
            <person name="Solovyev V."/>
            <person name="Salamov A."/>
            <person name="Braich B."/>
            <person name="Kosarev P."/>
            <person name="Mahmoud A."/>
            <person name="Hajiyev E."/>
            <person name="Babayeva S."/>
            <person name="Izzatullayeva V."/>
            <person name="Mammadov A."/>
            <person name="Mammadov A."/>
            <person name="Sharifova S."/>
            <person name="Ojaghi J."/>
            <person name="Eynullazada K."/>
            <person name="Bayramov B."/>
            <person name="Abdulazimova A."/>
            <person name="Shahmuradov I."/>
        </authorList>
    </citation>
    <scope>NUCLEOTIDE SEQUENCE [LARGE SCALE GENOMIC DNA]</scope>
    <source>
        <strain evidence="2">cv. AG2017</strain>
        <tissue evidence="1">Leaf</tissue>
    </source>
</reference>
<keyword evidence="2" id="KW-1185">Reference proteome</keyword>
<proteinExistence type="predicted"/>